<dbReference type="EMBL" id="VIRB01000167">
    <property type="protein sequence ID" value="NDO72542.1"/>
    <property type="molecule type" value="Genomic_DNA"/>
</dbReference>
<dbReference type="AlphaFoldDB" id="A0A9X5CDJ5"/>
<proteinExistence type="predicted"/>
<sequence>MGGMIRYEWKKIWSSRLTQLSVLGCTLFLLFCTWAELRQISAWDSQGNQHSGTAAKEILKQTQLRQELDQESVEEIMEEYLEKAEEIAEAEENPEDALDKFWRTVRLSQGELYGLIKDTYEEWVSDLPAENVFRQNMGRDFYQARMEKVREYTARLRSGGVISAKEAEYWNDRNATVSEYVYGYCKGWESVLQGMKWSILIMMITCVGIAPVFAGEYQSKCDSLFLCMKYGRSRLPAAKIAAVWLFTSVVYFGLTILQSVWILLSAGAEGWDTSVQFLYPTVPVSYPVTVGQACLLMLLLGYVLTLGIMAVTLWMSSIFKNAYGVIVVALLLLIVPSFLQAGFGGYLLQHILALLPSNIMSFDFTNYTAYAVGGKMISCLSMDLIVNGAAAVIFSAAGYGMFRKHQVNQ</sequence>
<dbReference type="RefSeq" id="WP_004083075.1">
    <property type="nucleotide sequence ID" value="NZ_VIRB01000167.1"/>
</dbReference>
<keyword evidence="1" id="KW-1133">Transmembrane helix</keyword>
<accession>A0A9X5CDJ5</accession>
<reference evidence="2 3" key="1">
    <citation type="submission" date="2019-07" db="EMBL/GenBank/DDBJ databases">
        <title>Draft genome sequences of 15 bacterial species constituting the stable defined intestinal microbiota of the GM15 gnotobiotic mouse model.</title>
        <authorList>
            <person name="Elie C."/>
            <person name="Mathieu A."/>
            <person name="Saliou A."/>
            <person name="Darnaud M."/>
            <person name="Leulier F."/>
            <person name="Tamellini A."/>
        </authorList>
    </citation>
    <scope>NUCLEOTIDE SEQUENCE [LARGE SCALE GENOMIC DNA]</scope>
    <source>
        <strain evidence="3">ASF 502</strain>
    </source>
</reference>
<organism evidence="2 3">
    <name type="scientific">Schaedlerella arabinosiphila</name>
    <dbReference type="NCBI Taxonomy" id="2044587"/>
    <lineage>
        <taxon>Bacteria</taxon>
        <taxon>Bacillati</taxon>
        <taxon>Bacillota</taxon>
        <taxon>Clostridia</taxon>
        <taxon>Lachnospirales</taxon>
        <taxon>Lachnospiraceae</taxon>
        <taxon>Schaedlerella</taxon>
    </lineage>
</organism>
<dbReference type="PANTHER" id="PTHR37305:SF1">
    <property type="entry name" value="MEMBRANE PROTEIN"/>
    <property type="match status" value="1"/>
</dbReference>
<dbReference type="Proteomes" id="UP000474104">
    <property type="component" value="Unassembled WGS sequence"/>
</dbReference>
<feature type="transmembrane region" description="Helical" evidence="1">
    <location>
        <begin position="384"/>
        <end position="402"/>
    </location>
</feature>
<gene>
    <name evidence="2" type="ORF">FMM80_29520</name>
</gene>
<comment type="caution">
    <text evidence="2">The sequence shown here is derived from an EMBL/GenBank/DDBJ whole genome shotgun (WGS) entry which is preliminary data.</text>
</comment>
<evidence type="ECO:0000313" key="2">
    <source>
        <dbReference type="EMBL" id="NDO72542.1"/>
    </source>
</evidence>
<keyword evidence="1" id="KW-0812">Transmembrane</keyword>
<dbReference type="OrthoDB" id="1700423at2"/>
<dbReference type="PANTHER" id="PTHR37305">
    <property type="entry name" value="INTEGRAL MEMBRANE PROTEIN-RELATED"/>
    <property type="match status" value="1"/>
</dbReference>
<evidence type="ECO:0000313" key="3">
    <source>
        <dbReference type="Proteomes" id="UP000474104"/>
    </source>
</evidence>
<feature type="transmembrane region" description="Helical" evidence="1">
    <location>
        <begin position="323"/>
        <end position="348"/>
    </location>
</feature>
<name>A0A9X5CDJ5_9FIRM</name>
<feature type="transmembrane region" description="Helical" evidence="1">
    <location>
        <begin position="238"/>
        <end position="264"/>
    </location>
</feature>
<protein>
    <submittedName>
        <fullName evidence="2">ABC transporter permease</fullName>
    </submittedName>
</protein>
<evidence type="ECO:0000256" key="1">
    <source>
        <dbReference type="SAM" id="Phobius"/>
    </source>
</evidence>
<keyword evidence="1" id="KW-0472">Membrane</keyword>
<feature type="transmembrane region" description="Helical" evidence="1">
    <location>
        <begin position="284"/>
        <end position="311"/>
    </location>
</feature>
<feature type="transmembrane region" description="Helical" evidence="1">
    <location>
        <begin position="197"/>
        <end position="217"/>
    </location>
</feature>